<evidence type="ECO:0000313" key="3">
    <source>
        <dbReference type="Proteomes" id="UP000247150"/>
    </source>
</evidence>
<accession>A0A2V2ZT45</accession>
<feature type="domain" description="Fungal lipase-type" evidence="1">
    <location>
        <begin position="116"/>
        <end position="208"/>
    </location>
</feature>
<comment type="caution">
    <text evidence="2">The sequence shown here is derived from an EMBL/GenBank/DDBJ whole genome shotgun (WGS) entry which is preliminary data.</text>
</comment>
<dbReference type="Gene3D" id="3.40.50.1820">
    <property type="entry name" value="alpha/beta hydrolase"/>
    <property type="match status" value="1"/>
</dbReference>
<dbReference type="Proteomes" id="UP000247150">
    <property type="component" value="Unassembled WGS sequence"/>
</dbReference>
<dbReference type="GO" id="GO:0006629">
    <property type="term" value="P:lipid metabolic process"/>
    <property type="evidence" value="ECO:0007669"/>
    <property type="project" value="InterPro"/>
</dbReference>
<protein>
    <submittedName>
        <fullName evidence="2">Lipase (Class 3)</fullName>
    </submittedName>
</protein>
<dbReference type="SUPFAM" id="SSF53474">
    <property type="entry name" value="alpha/beta-Hydrolases"/>
    <property type="match status" value="1"/>
</dbReference>
<proteinExistence type="predicted"/>
<dbReference type="OrthoDB" id="6450827at2"/>
<organism evidence="2 3">
    <name type="scientific">Cytobacillus oceanisediminis</name>
    <dbReference type="NCBI Taxonomy" id="665099"/>
    <lineage>
        <taxon>Bacteria</taxon>
        <taxon>Bacillati</taxon>
        <taxon>Bacillota</taxon>
        <taxon>Bacilli</taxon>
        <taxon>Bacillales</taxon>
        <taxon>Bacillaceae</taxon>
        <taxon>Cytobacillus</taxon>
    </lineage>
</organism>
<name>A0A2V2ZT45_9BACI</name>
<dbReference type="InterPro" id="IPR029058">
    <property type="entry name" value="AB_hydrolase_fold"/>
</dbReference>
<reference evidence="2 3" key="1">
    <citation type="submission" date="2018-05" db="EMBL/GenBank/DDBJ databases">
        <title>Freshwater and sediment microbial communities from various areas in North America, analyzing microbe dynamics in response to fracking.</title>
        <authorList>
            <person name="Lamendella R."/>
        </authorList>
    </citation>
    <scope>NUCLEOTIDE SEQUENCE [LARGE SCALE GENOMIC DNA]</scope>
    <source>
        <strain evidence="2 3">15_TX</strain>
    </source>
</reference>
<gene>
    <name evidence="2" type="ORF">DFO73_10910</name>
</gene>
<evidence type="ECO:0000313" key="2">
    <source>
        <dbReference type="EMBL" id="PWW26847.1"/>
    </source>
</evidence>
<dbReference type="EMBL" id="QGTW01000009">
    <property type="protein sequence ID" value="PWW26847.1"/>
    <property type="molecule type" value="Genomic_DNA"/>
</dbReference>
<sequence length="307" mass="34825">MTKIEDKLYLYLSQQAYYIDHKRLPKYIEYNNNQQTHKWEVVNKKDYVTTDSDTGFDSLVVKKDDQIVVSFRGTQGDDMLGAGMADLETDVQYIVMKDNVHQKQSNPRGDRLDVYNNPEKKEWYKKDQFQQAEKLISDIKKDNPSAQISVTGHSLGGALAQYTAAKFNLGAVTYSAPSVIDLLHEQTREKAVAGDFDSSIVNYVHPKDSIGAGGLEPYKRHIGSTYYIGSRFKYENMDNEGRPIKRLLESVASYHGIENYTFDKYGNINNAILYNVLVGVEVYRSPRYVSAEAGLIHVTPSHLLEVA</sequence>
<dbReference type="Pfam" id="PF01764">
    <property type="entry name" value="Lipase_3"/>
    <property type="match status" value="1"/>
</dbReference>
<evidence type="ECO:0000259" key="1">
    <source>
        <dbReference type="Pfam" id="PF01764"/>
    </source>
</evidence>
<dbReference type="AlphaFoldDB" id="A0A2V2ZT45"/>
<dbReference type="RefSeq" id="WP_110065819.1">
    <property type="nucleotide sequence ID" value="NZ_QGTW01000009.1"/>
</dbReference>
<dbReference type="InterPro" id="IPR002921">
    <property type="entry name" value="Fungal_lipase-type"/>
</dbReference>